<dbReference type="Proteomes" id="UP000034502">
    <property type="component" value="Unassembled WGS sequence"/>
</dbReference>
<dbReference type="STRING" id="1618364.UX86_C0015G0049"/>
<dbReference type="AlphaFoldDB" id="A0A0G1S388"/>
<sequence>MLPDKPEVINKPSKEKMPLRAKMTGAAVFTVLILAAAAANAVAYIMYGPTGK</sequence>
<proteinExistence type="predicted"/>
<reference evidence="1 2" key="1">
    <citation type="journal article" date="2015" name="Nature">
        <title>rRNA introns, odd ribosomes, and small enigmatic genomes across a large radiation of phyla.</title>
        <authorList>
            <person name="Brown C.T."/>
            <person name="Hug L.A."/>
            <person name="Thomas B.C."/>
            <person name="Sharon I."/>
            <person name="Castelle C.J."/>
            <person name="Singh A."/>
            <person name="Wilkins M.J."/>
            <person name="Williams K.H."/>
            <person name="Banfield J.F."/>
        </authorList>
    </citation>
    <scope>NUCLEOTIDE SEQUENCE [LARGE SCALE GENOMIC DNA]</scope>
</reference>
<name>A0A0G1S388_9BACT</name>
<comment type="caution">
    <text evidence="1">The sequence shown here is derived from an EMBL/GenBank/DDBJ whole genome shotgun (WGS) entry which is preliminary data.</text>
</comment>
<organism evidence="1 2">
    <name type="scientific">Candidatus Amesbacteria bacterium GW2011_GWC1_47_15</name>
    <dbReference type="NCBI Taxonomy" id="1618364"/>
    <lineage>
        <taxon>Bacteria</taxon>
        <taxon>Candidatus Amesiibacteriota</taxon>
    </lineage>
</organism>
<evidence type="ECO:0000313" key="1">
    <source>
        <dbReference type="EMBL" id="KKU63959.1"/>
    </source>
</evidence>
<accession>A0A0G1S388</accession>
<protein>
    <submittedName>
        <fullName evidence="1">Uncharacterized protein</fullName>
    </submittedName>
</protein>
<evidence type="ECO:0000313" key="2">
    <source>
        <dbReference type="Proteomes" id="UP000034502"/>
    </source>
</evidence>
<dbReference type="EMBL" id="LCNU01000015">
    <property type="protein sequence ID" value="KKU63959.1"/>
    <property type="molecule type" value="Genomic_DNA"/>
</dbReference>
<gene>
    <name evidence="1" type="ORF">UX86_C0015G0049</name>
</gene>